<accession>A0ABT8EYX1</accession>
<dbReference type="PANTHER" id="PTHR42685:SF22">
    <property type="entry name" value="CONDITIONED MEDIUM FACTOR RECEPTOR 1"/>
    <property type="match status" value="1"/>
</dbReference>
<sequence length="436" mass="46165">MEVVVLGAGPAGLLTGAALAERGHVVTAVDRDPGPAADGTWRRRGVMQFEHAHGFRPQVADVLARRWPAASAAWTDAGAEPMVVEVPGGGTVTIGSRSRRSVLERALRSAAADAPGLGLRLGHVDRMLVEDGHVTGAVVDGAPLTADLVVDASGRSSRIDRTTDPELEGLCGLAYVDRTYQLLPGAEPGPMSNPLGAFSGYDGYQVLLFLHEAGHFSVLFVCPTADDALKPLRLDAVFDAACRAVPALAAWTDPERARPTGPVMVGGALRNVYRSQRPLAGLVSVGDAVATTTPTRGRGIAMAFTQVDTLLRLLDEGADPTPLAEPFGAWCDEQVRPWVEDHIAIDTDAVARWQGAELDLARPLTTERICEAAQVEPRINEHAGPYFAMTALPSCPAPAEPLARAVYETGWRAPYADGPGRDELVAVIEETRAHLA</sequence>
<keyword evidence="2" id="KW-1185">Reference proteome</keyword>
<name>A0ABT8EYX1_9ACTN</name>
<gene>
    <name evidence="1" type="ORF">QWY29_18650</name>
</gene>
<protein>
    <recommendedName>
        <fullName evidence="3">FAD-dependent oxidoreductase</fullName>
    </recommendedName>
</protein>
<dbReference type="Proteomes" id="UP001168537">
    <property type="component" value="Unassembled WGS sequence"/>
</dbReference>
<evidence type="ECO:0008006" key="3">
    <source>
        <dbReference type="Google" id="ProtNLM"/>
    </source>
</evidence>
<dbReference type="Gene3D" id="3.50.50.60">
    <property type="entry name" value="FAD/NAD(P)-binding domain"/>
    <property type="match status" value="1"/>
</dbReference>
<comment type="caution">
    <text evidence="1">The sequence shown here is derived from an EMBL/GenBank/DDBJ whole genome shotgun (WGS) entry which is preliminary data.</text>
</comment>
<reference evidence="1" key="1">
    <citation type="submission" date="2023-06" db="EMBL/GenBank/DDBJ databases">
        <title>Draft genome sequence of Nocardioides sp. SOB72.</title>
        <authorList>
            <person name="Zhang G."/>
        </authorList>
    </citation>
    <scope>NUCLEOTIDE SEQUENCE</scope>
    <source>
        <strain evidence="1">SOB72</strain>
    </source>
</reference>
<dbReference type="Pfam" id="PF13450">
    <property type="entry name" value="NAD_binding_8"/>
    <property type="match status" value="1"/>
</dbReference>
<dbReference type="RefSeq" id="WP_300962708.1">
    <property type="nucleotide sequence ID" value="NZ_JAUHJR010000012.1"/>
</dbReference>
<proteinExistence type="predicted"/>
<dbReference type="InterPro" id="IPR036188">
    <property type="entry name" value="FAD/NAD-bd_sf"/>
</dbReference>
<dbReference type="PRINTS" id="PR00420">
    <property type="entry name" value="RNGMNOXGNASE"/>
</dbReference>
<dbReference type="EMBL" id="JAUHJR010000012">
    <property type="protein sequence ID" value="MDN4163395.1"/>
    <property type="molecule type" value="Genomic_DNA"/>
</dbReference>
<evidence type="ECO:0000313" key="2">
    <source>
        <dbReference type="Proteomes" id="UP001168537"/>
    </source>
</evidence>
<organism evidence="1 2">
    <name type="scientific">Nocardioides abyssi</name>
    <dbReference type="NCBI Taxonomy" id="3058370"/>
    <lineage>
        <taxon>Bacteria</taxon>
        <taxon>Bacillati</taxon>
        <taxon>Actinomycetota</taxon>
        <taxon>Actinomycetes</taxon>
        <taxon>Propionibacteriales</taxon>
        <taxon>Nocardioidaceae</taxon>
        <taxon>Nocardioides</taxon>
    </lineage>
</organism>
<dbReference type="PANTHER" id="PTHR42685">
    <property type="entry name" value="GERANYLGERANYL DIPHOSPHATE REDUCTASE"/>
    <property type="match status" value="1"/>
</dbReference>
<evidence type="ECO:0000313" key="1">
    <source>
        <dbReference type="EMBL" id="MDN4163395.1"/>
    </source>
</evidence>
<dbReference type="SUPFAM" id="SSF51905">
    <property type="entry name" value="FAD/NAD(P)-binding domain"/>
    <property type="match status" value="1"/>
</dbReference>
<dbReference type="InterPro" id="IPR050407">
    <property type="entry name" value="Geranylgeranyl_reductase"/>
</dbReference>